<dbReference type="Proteomes" id="UP001162992">
    <property type="component" value="Chromosome 11"/>
</dbReference>
<reference evidence="2" key="1">
    <citation type="journal article" date="2024" name="Proc. Natl. Acad. Sci. U.S.A.">
        <title>Extraordinary preservation of gene collinearity over three hundred million years revealed in homosporous lycophytes.</title>
        <authorList>
            <person name="Li C."/>
            <person name="Wickell D."/>
            <person name="Kuo L.Y."/>
            <person name="Chen X."/>
            <person name="Nie B."/>
            <person name="Liao X."/>
            <person name="Peng D."/>
            <person name="Ji J."/>
            <person name="Jenkins J."/>
            <person name="Williams M."/>
            <person name="Shu S."/>
            <person name="Plott C."/>
            <person name="Barry K."/>
            <person name="Rajasekar S."/>
            <person name="Grimwood J."/>
            <person name="Han X."/>
            <person name="Sun S."/>
            <person name="Hou Z."/>
            <person name="He W."/>
            <person name="Dai G."/>
            <person name="Sun C."/>
            <person name="Schmutz J."/>
            <person name="Leebens-Mack J.H."/>
            <person name="Li F.W."/>
            <person name="Wang L."/>
        </authorList>
    </citation>
    <scope>NUCLEOTIDE SEQUENCE [LARGE SCALE GENOMIC DNA]</scope>
    <source>
        <strain evidence="2">cv. PW_Plant_1</strain>
    </source>
</reference>
<accession>A0ACC2C911</accession>
<evidence type="ECO:0000313" key="2">
    <source>
        <dbReference type="Proteomes" id="UP001162992"/>
    </source>
</evidence>
<gene>
    <name evidence="1" type="ORF">O6H91_11G053700</name>
</gene>
<comment type="caution">
    <text evidence="1">The sequence shown here is derived from an EMBL/GenBank/DDBJ whole genome shotgun (WGS) entry which is preliminary data.</text>
</comment>
<proteinExistence type="predicted"/>
<sequence length="250" mass="26976">MMKKKPYSKVNNKDQQQHPPLAAVEEEEQEEGKSTFLIVIGVTAILLLIAVASGVVAIRRLTSSSGRHVHTGPKIIARVCYSARFPETCAASVGAYTRAADASTPRDVVAVSMIVGFQGISTSLELVERLYAAEKNDSVRAPLKDCLDLLSDALDQMNSSIALFLKADDDKASASENADIRTWLSSALTLQDTCADDEFRGVVGSAKDEILSDGIHVQKLLSNSLSLVQVFASLGNDLSDWKKKPSRNLP</sequence>
<dbReference type="EMBL" id="CM055102">
    <property type="protein sequence ID" value="KAJ7538544.1"/>
    <property type="molecule type" value="Genomic_DNA"/>
</dbReference>
<protein>
    <submittedName>
        <fullName evidence="1">Uncharacterized protein</fullName>
    </submittedName>
</protein>
<name>A0ACC2C911_DIPCM</name>
<keyword evidence="2" id="KW-1185">Reference proteome</keyword>
<organism evidence="1 2">
    <name type="scientific">Diphasiastrum complanatum</name>
    <name type="common">Issler's clubmoss</name>
    <name type="synonym">Lycopodium complanatum</name>
    <dbReference type="NCBI Taxonomy" id="34168"/>
    <lineage>
        <taxon>Eukaryota</taxon>
        <taxon>Viridiplantae</taxon>
        <taxon>Streptophyta</taxon>
        <taxon>Embryophyta</taxon>
        <taxon>Tracheophyta</taxon>
        <taxon>Lycopodiopsida</taxon>
        <taxon>Lycopodiales</taxon>
        <taxon>Lycopodiaceae</taxon>
        <taxon>Lycopodioideae</taxon>
        <taxon>Diphasiastrum</taxon>
    </lineage>
</organism>
<evidence type="ECO:0000313" key="1">
    <source>
        <dbReference type="EMBL" id="KAJ7538544.1"/>
    </source>
</evidence>